<reference evidence="10" key="1">
    <citation type="journal article" date="2023" name="Mol. Phylogenet. Evol.">
        <title>Genome-scale phylogeny and comparative genomics of the fungal order Sordariales.</title>
        <authorList>
            <person name="Hensen N."/>
            <person name="Bonometti L."/>
            <person name="Westerberg I."/>
            <person name="Brannstrom I.O."/>
            <person name="Guillou S."/>
            <person name="Cros-Aarteil S."/>
            <person name="Calhoun S."/>
            <person name="Haridas S."/>
            <person name="Kuo A."/>
            <person name="Mondo S."/>
            <person name="Pangilinan J."/>
            <person name="Riley R."/>
            <person name="LaButti K."/>
            <person name="Andreopoulos B."/>
            <person name="Lipzen A."/>
            <person name="Chen C."/>
            <person name="Yan M."/>
            <person name="Daum C."/>
            <person name="Ng V."/>
            <person name="Clum A."/>
            <person name="Steindorff A."/>
            <person name="Ohm R.A."/>
            <person name="Martin F."/>
            <person name="Silar P."/>
            <person name="Natvig D.O."/>
            <person name="Lalanne C."/>
            <person name="Gautier V."/>
            <person name="Ament-Velasquez S.L."/>
            <person name="Kruys A."/>
            <person name="Hutchinson M.I."/>
            <person name="Powell A.J."/>
            <person name="Barry K."/>
            <person name="Miller A.N."/>
            <person name="Grigoriev I.V."/>
            <person name="Debuchy R."/>
            <person name="Gladieux P."/>
            <person name="Hiltunen Thoren M."/>
            <person name="Johannesson H."/>
        </authorList>
    </citation>
    <scope>NUCLEOTIDE SEQUENCE</scope>
    <source>
        <strain evidence="10">CBS 757.83</strain>
    </source>
</reference>
<dbReference type="EMBL" id="MU863624">
    <property type="protein sequence ID" value="KAK4106611.1"/>
    <property type="molecule type" value="Genomic_DNA"/>
</dbReference>
<evidence type="ECO:0000256" key="1">
    <source>
        <dbReference type="ARBA" id="ARBA00004137"/>
    </source>
</evidence>
<gene>
    <name evidence="10" type="ORF">N658DRAFT_414665</name>
</gene>
<dbReference type="SUPFAM" id="SSF144122">
    <property type="entry name" value="Tim10-like"/>
    <property type="match status" value="1"/>
</dbReference>
<dbReference type="InterPro" id="IPR035427">
    <property type="entry name" value="Tim10-like_dom_sf"/>
</dbReference>
<keyword evidence="3 8" id="KW-0472">Membrane</keyword>
<organism evidence="10 11">
    <name type="scientific">Parathielavia hyrcaniae</name>
    <dbReference type="NCBI Taxonomy" id="113614"/>
    <lineage>
        <taxon>Eukaryota</taxon>
        <taxon>Fungi</taxon>
        <taxon>Dikarya</taxon>
        <taxon>Ascomycota</taxon>
        <taxon>Pezizomycotina</taxon>
        <taxon>Sordariomycetes</taxon>
        <taxon>Sordariomycetidae</taxon>
        <taxon>Sordariales</taxon>
        <taxon>Chaetomiaceae</taxon>
        <taxon>Parathielavia</taxon>
    </lineage>
</organism>
<evidence type="ECO:0000256" key="5">
    <source>
        <dbReference type="ARBA" id="ARBA00023010"/>
    </source>
</evidence>
<comment type="subunit">
    <text evidence="8">Heterohexamer.</text>
</comment>
<dbReference type="InterPro" id="IPR004217">
    <property type="entry name" value="Tim10-like"/>
</dbReference>
<dbReference type="Pfam" id="PF02953">
    <property type="entry name" value="zf-Tim10_DDP"/>
    <property type="match status" value="1"/>
</dbReference>
<dbReference type="GO" id="GO:0015031">
    <property type="term" value="P:protein transport"/>
    <property type="evidence" value="ECO:0007669"/>
    <property type="project" value="UniProtKB-KW"/>
</dbReference>
<evidence type="ECO:0000256" key="4">
    <source>
        <dbReference type="ARBA" id="ARBA00022927"/>
    </source>
</evidence>
<protein>
    <recommendedName>
        <fullName evidence="8">Mitochondrial import inner membrane translocase subunit</fullName>
    </recommendedName>
</protein>
<accession>A0AAN6QBP9</accession>
<dbReference type="GO" id="GO:0005743">
    <property type="term" value="C:mitochondrial inner membrane"/>
    <property type="evidence" value="ECO:0007669"/>
    <property type="project" value="UniProtKB-SubCell"/>
</dbReference>
<keyword evidence="6 8" id="KW-1015">Disulfide bond</keyword>
<dbReference type="AlphaFoldDB" id="A0AAN6QBP9"/>
<evidence type="ECO:0000256" key="3">
    <source>
        <dbReference type="ARBA" id="ARBA00022792"/>
    </source>
</evidence>
<dbReference type="Gene3D" id="1.10.287.810">
    <property type="entry name" value="Mitochondrial import inner membrane translocase subunit tim13 like domains"/>
    <property type="match status" value="1"/>
</dbReference>
<comment type="caution">
    <text evidence="10">The sequence shown here is derived from an EMBL/GenBank/DDBJ whole genome shotgun (WGS) entry which is preliminary data.</text>
</comment>
<keyword evidence="8" id="KW-0496">Mitochondrion</keyword>
<evidence type="ECO:0000259" key="9">
    <source>
        <dbReference type="Pfam" id="PF02953"/>
    </source>
</evidence>
<evidence type="ECO:0000313" key="10">
    <source>
        <dbReference type="EMBL" id="KAK4106611.1"/>
    </source>
</evidence>
<keyword evidence="7 8" id="KW-0143">Chaperone</keyword>
<sequence length="97" mass="10992">MSSSSDFNIDQSDIEKLNDKDKTELRQFFANEEQRARIQSQTHELTSICWKKCVASGGTLRSGALDKSEQTCLANCVDRFMDANLATLKRLATMRDQ</sequence>
<keyword evidence="5 8" id="KW-0811">Translocation</keyword>
<evidence type="ECO:0000256" key="2">
    <source>
        <dbReference type="ARBA" id="ARBA00006720"/>
    </source>
</evidence>
<evidence type="ECO:0000256" key="7">
    <source>
        <dbReference type="ARBA" id="ARBA00023186"/>
    </source>
</evidence>
<evidence type="ECO:0000313" key="11">
    <source>
        <dbReference type="Proteomes" id="UP001305647"/>
    </source>
</evidence>
<dbReference type="Proteomes" id="UP001305647">
    <property type="component" value="Unassembled WGS sequence"/>
</dbReference>
<keyword evidence="8" id="KW-0813">Transport</keyword>
<evidence type="ECO:0000256" key="8">
    <source>
        <dbReference type="RuleBase" id="RU367043"/>
    </source>
</evidence>
<name>A0AAN6QBP9_9PEZI</name>
<keyword evidence="4 8" id="KW-0653">Protein transport</keyword>
<keyword evidence="11" id="KW-1185">Reference proteome</keyword>
<keyword evidence="3 8" id="KW-0999">Mitochondrion inner membrane</keyword>
<evidence type="ECO:0000256" key="6">
    <source>
        <dbReference type="ARBA" id="ARBA00023157"/>
    </source>
</evidence>
<feature type="domain" description="Tim10-like" evidence="9">
    <location>
        <begin position="27"/>
        <end position="92"/>
    </location>
</feature>
<comment type="function">
    <text evidence="8">Mitochondrial intermembrane chaperone that participates in the import and insertion of some multi-pass transmembrane proteins into the mitochondrial inner membrane. Also required for the transfer of beta-barrel precursors from the TOM complex to the sorting and assembly machinery (SAM complex) of the outer membrane. Acts as a chaperone-like protein that protects the hydrophobic precursors from aggregation and guide them through the mitochondrial intermembrane space.</text>
</comment>
<comment type="similarity">
    <text evidence="2 8">Belongs to the small Tim family.</text>
</comment>
<comment type="domain">
    <text evidence="8">The twin CX3C motif contains 4 conserved Cys residues that form 2 disulfide bonds in the mitochondrial intermembrane space.</text>
</comment>
<comment type="subcellular location">
    <subcellularLocation>
        <location evidence="1 8">Mitochondrion inner membrane</location>
        <topology evidence="1 8">Peripheral membrane protein</topology>
        <orientation evidence="1 8">Intermembrane side</orientation>
    </subcellularLocation>
</comment>
<reference evidence="10" key="2">
    <citation type="submission" date="2023-05" db="EMBL/GenBank/DDBJ databases">
        <authorList>
            <consortium name="Lawrence Berkeley National Laboratory"/>
            <person name="Steindorff A."/>
            <person name="Hensen N."/>
            <person name="Bonometti L."/>
            <person name="Westerberg I."/>
            <person name="Brannstrom I.O."/>
            <person name="Guillou S."/>
            <person name="Cros-Aarteil S."/>
            <person name="Calhoun S."/>
            <person name="Haridas S."/>
            <person name="Kuo A."/>
            <person name="Mondo S."/>
            <person name="Pangilinan J."/>
            <person name="Riley R."/>
            <person name="Labutti K."/>
            <person name="Andreopoulos B."/>
            <person name="Lipzen A."/>
            <person name="Chen C."/>
            <person name="Yanf M."/>
            <person name="Daum C."/>
            <person name="Ng V."/>
            <person name="Clum A."/>
            <person name="Ohm R."/>
            <person name="Martin F."/>
            <person name="Silar P."/>
            <person name="Natvig D."/>
            <person name="Lalanne C."/>
            <person name="Gautier V."/>
            <person name="Ament-Velasquez S.L."/>
            <person name="Kruys A."/>
            <person name="Hutchinson M.I."/>
            <person name="Powell A.J."/>
            <person name="Barry K."/>
            <person name="Miller A.N."/>
            <person name="Grigoriev I.V."/>
            <person name="Debuchy R."/>
            <person name="Gladieux P."/>
            <person name="Thoren M.H."/>
            <person name="Johannesson H."/>
        </authorList>
    </citation>
    <scope>NUCLEOTIDE SEQUENCE</scope>
    <source>
        <strain evidence="10">CBS 757.83</strain>
    </source>
</reference>
<proteinExistence type="inferred from homology"/>